<sequence>MSMRKPENTSQARAAALNHVVMVKLYYKVQELYEKHSTADQILNVDETNYPVVLDPDKVYGRKSGERGSNVTMCAFISASELRITIYDVPLISEEPIKKAFTVKNITKTFEATGIFPLDRKSIPEKMCALSKATDLPATTPALHQTGTLQAALPLSQQQQLGTQFSYIVSLDVSPIICSPLIGHQPSSSSSGIPSPCPATAFPQTFERSLAVASTTSTPLDFF</sequence>
<gene>
    <name evidence="1" type="ORF">OUZ56_012601</name>
</gene>
<dbReference type="EMBL" id="JAOYFB010000002">
    <property type="protein sequence ID" value="KAK4007444.1"/>
    <property type="molecule type" value="Genomic_DNA"/>
</dbReference>
<reference evidence="1 2" key="1">
    <citation type="journal article" date="2023" name="Nucleic Acids Res.">
        <title>The hologenome of Daphnia magna reveals possible DNA methylation and microbiome-mediated evolution of the host genome.</title>
        <authorList>
            <person name="Chaturvedi A."/>
            <person name="Li X."/>
            <person name="Dhandapani V."/>
            <person name="Marshall H."/>
            <person name="Kissane S."/>
            <person name="Cuenca-Cambronero M."/>
            <person name="Asole G."/>
            <person name="Calvet F."/>
            <person name="Ruiz-Romero M."/>
            <person name="Marangio P."/>
            <person name="Guigo R."/>
            <person name="Rago D."/>
            <person name="Mirbahai L."/>
            <person name="Eastwood N."/>
            <person name="Colbourne J.K."/>
            <person name="Zhou J."/>
            <person name="Mallon E."/>
            <person name="Orsini L."/>
        </authorList>
    </citation>
    <scope>NUCLEOTIDE SEQUENCE [LARGE SCALE GENOMIC DNA]</scope>
    <source>
        <strain evidence="1">LRV0_1</strain>
    </source>
</reference>
<name>A0ABQ9Z3H5_9CRUS</name>
<protein>
    <recommendedName>
        <fullName evidence="3">DDE-1 domain-containing protein</fullName>
    </recommendedName>
</protein>
<proteinExistence type="predicted"/>
<evidence type="ECO:0000313" key="1">
    <source>
        <dbReference type="EMBL" id="KAK4007444.1"/>
    </source>
</evidence>
<dbReference type="Proteomes" id="UP001234178">
    <property type="component" value="Unassembled WGS sequence"/>
</dbReference>
<evidence type="ECO:0008006" key="3">
    <source>
        <dbReference type="Google" id="ProtNLM"/>
    </source>
</evidence>
<evidence type="ECO:0000313" key="2">
    <source>
        <dbReference type="Proteomes" id="UP001234178"/>
    </source>
</evidence>
<comment type="caution">
    <text evidence="1">The sequence shown here is derived from an EMBL/GenBank/DDBJ whole genome shotgun (WGS) entry which is preliminary data.</text>
</comment>
<keyword evidence="2" id="KW-1185">Reference proteome</keyword>
<organism evidence="1 2">
    <name type="scientific">Daphnia magna</name>
    <dbReference type="NCBI Taxonomy" id="35525"/>
    <lineage>
        <taxon>Eukaryota</taxon>
        <taxon>Metazoa</taxon>
        <taxon>Ecdysozoa</taxon>
        <taxon>Arthropoda</taxon>
        <taxon>Crustacea</taxon>
        <taxon>Branchiopoda</taxon>
        <taxon>Diplostraca</taxon>
        <taxon>Cladocera</taxon>
        <taxon>Anomopoda</taxon>
        <taxon>Daphniidae</taxon>
        <taxon>Daphnia</taxon>
    </lineage>
</organism>
<accession>A0ABQ9Z3H5</accession>